<gene>
    <name evidence="1" type="ORF">ACFSR9_12110</name>
</gene>
<protein>
    <submittedName>
        <fullName evidence="1">Uncharacterized protein</fullName>
    </submittedName>
</protein>
<dbReference type="RefSeq" id="WP_386846147.1">
    <property type="nucleotide sequence ID" value="NZ_JBHUMK010000053.1"/>
</dbReference>
<name>A0ABW5P7F9_9DEIO</name>
<dbReference type="EMBL" id="JBHUMK010000053">
    <property type="protein sequence ID" value="MFD2610177.1"/>
    <property type="molecule type" value="Genomic_DNA"/>
</dbReference>
<organism evidence="1 2">
    <name type="scientific">Deinococcus taklimakanensis</name>
    <dbReference type="NCBI Taxonomy" id="536443"/>
    <lineage>
        <taxon>Bacteria</taxon>
        <taxon>Thermotogati</taxon>
        <taxon>Deinococcota</taxon>
        <taxon>Deinococci</taxon>
        <taxon>Deinococcales</taxon>
        <taxon>Deinococcaceae</taxon>
        <taxon>Deinococcus</taxon>
    </lineage>
</organism>
<sequence>MPINEDYLLYHNPTTMGREFKDIASTGIVATNKVGTADKAMENRGVIWCVGRRDKGKNKHYFLYQRIVEPIAYANKEDDGFKVILKGQVTFRTDFEREISSESYFPQIKKLLSLGLQRLTDVDVLKAFREIYEEGRR</sequence>
<reference evidence="2" key="1">
    <citation type="journal article" date="2019" name="Int. J. Syst. Evol. Microbiol.">
        <title>The Global Catalogue of Microorganisms (GCM) 10K type strain sequencing project: providing services to taxonomists for standard genome sequencing and annotation.</title>
        <authorList>
            <consortium name="The Broad Institute Genomics Platform"/>
            <consortium name="The Broad Institute Genome Sequencing Center for Infectious Disease"/>
            <person name="Wu L."/>
            <person name="Ma J."/>
        </authorList>
    </citation>
    <scope>NUCLEOTIDE SEQUENCE [LARGE SCALE GENOMIC DNA]</scope>
    <source>
        <strain evidence="2">KCTC 33842</strain>
    </source>
</reference>
<dbReference type="Proteomes" id="UP001597475">
    <property type="component" value="Unassembled WGS sequence"/>
</dbReference>
<accession>A0ABW5P7F9</accession>
<comment type="caution">
    <text evidence="1">The sequence shown here is derived from an EMBL/GenBank/DDBJ whole genome shotgun (WGS) entry which is preliminary data.</text>
</comment>
<evidence type="ECO:0000313" key="1">
    <source>
        <dbReference type="EMBL" id="MFD2610177.1"/>
    </source>
</evidence>
<keyword evidence="2" id="KW-1185">Reference proteome</keyword>
<proteinExistence type="predicted"/>
<evidence type="ECO:0000313" key="2">
    <source>
        <dbReference type="Proteomes" id="UP001597475"/>
    </source>
</evidence>